<organism evidence="22 23">
    <name type="scientific">[Candida] railenensis</name>
    <dbReference type="NCBI Taxonomy" id="45579"/>
    <lineage>
        <taxon>Eukaryota</taxon>
        <taxon>Fungi</taxon>
        <taxon>Dikarya</taxon>
        <taxon>Ascomycota</taxon>
        <taxon>Saccharomycotina</taxon>
        <taxon>Pichiomycetes</taxon>
        <taxon>Debaryomycetaceae</taxon>
        <taxon>Kurtzmaniella</taxon>
    </lineage>
</organism>
<sequence length="896" mass="103342">MPDYQQSDTFLSRVFGLHSVYNQINDNYQYYDDEEEQSGDTYDRLGSTGLVSGILDPPSNKNTIKNTNNLLDSDNGSDDDDDYDVEDEDEEGSGFGDISLNSNLLAPTNQQPQQLQQQQQQQPQSKSFVSTIFNNKQANVGSGAPPIVATNATNNNRGAVAFELPLYHKKPAQQSTSPSIQTVFQKKNRHNNLVIPPKERALYLWANIINMDEFLQDIYYYYRGNGYLNIALTRIVDLLILVFILSFTIFLKYGIDYDAFLQRHDSTIPITLHAILKPLHLPFSVKFFLTGFIAYIVLRLVQLYFDLNYKLREIHNFYKYLINISDDNELMTISWSTIVERLMLLKDYNGLTTSKDPHYINDLSSKVRLDAHDIANRIMRKENYMIGLINKNVLDFNLKLPFFPVNTLTRTLEWNLQLCINNFVFNQHGQINPSILKEVNRNKLSLELKSRFQMAAIINLILCPFIVTYFVLLYFFKYFNEYKTNPGSLLGIRQYTPLAEWKLREFNELQHFFLKRLQLSIKPANTYINQFPRGFLVINTMKLVNFISGSFMAILVIFGLWFDDEEHNFWSFELSENKSSLFYISIFGTIWAITNVGSDSGDENGISIDGASGVGGGGGGGAGGYTDTFFYDPEASLRYVSQFTHYLPSSWNGKLHTIEVKNEFCDMYRLKVLTILNELMSLVLTPFILWFNIANSSSLIIDFFRDYSIHVDGLGYVCYFAMFNFEEKDKNMMYDLNKKKKKKRNHRNSRRSGGQDAAPGDTELDLLKKRKGKAKVSDEYESDDSDDSDLNYDSYQDEKMIKSYMYFLESYDNKKKPASKINNQKGQLNPSKSPKTDIQPNVPRQRNVPESMIDHSMAESMYNINYKFDDIEEPKAQKSGVIGMLNQFYKHTDIGR</sequence>
<proteinExistence type="inferred from homology"/>
<dbReference type="GO" id="GO:0030659">
    <property type="term" value="C:cytoplasmic vesicle membrane"/>
    <property type="evidence" value="ECO:0007669"/>
    <property type="project" value="UniProtKB-SubCell"/>
</dbReference>
<feature type="region of interest" description="Disordered" evidence="21">
    <location>
        <begin position="35"/>
        <end position="104"/>
    </location>
</feature>
<feature type="compositionally biased region" description="Basic residues" evidence="21">
    <location>
        <begin position="738"/>
        <end position="750"/>
    </location>
</feature>
<evidence type="ECO:0000256" key="2">
    <source>
        <dbReference type="ARBA" id="ARBA00004477"/>
    </source>
</evidence>
<comment type="catalytic activity">
    <reaction evidence="17">
        <text>a 1,2-diacyl-sn-glycero-3-phosphoethanolamine(in) = a 1,2-diacyl-sn-glycero-3-phosphoethanolamine(out)</text>
        <dbReference type="Rhea" id="RHEA:38895"/>
        <dbReference type="ChEBI" id="CHEBI:64612"/>
    </reaction>
</comment>
<accession>A0A9P0VWG5</accession>
<feature type="compositionally biased region" description="Acidic residues" evidence="21">
    <location>
        <begin position="75"/>
        <end position="92"/>
    </location>
</feature>
<comment type="catalytic activity">
    <reaction evidence="18">
        <text>a 1,2-diacyl-sn-glycero-3-phospho-(1D-myo-inositol-3-phosphate)(in) = a 1,2-diacyl-sn-glycero-3-phospho-(1D-myo-inositol-3-phosphate)(out)</text>
        <dbReference type="Rhea" id="RHEA:67920"/>
        <dbReference type="ChEBI" id="CHEBI:58088"/>
    </reaction>
</comment>
<evidence type="ECO:0000256" key="7">
    <source>
        <dbReference type="ARBA" id="ARBA00022448"/>
    </source>
</evidence>
<dbReference type="GO" id="GO:0005776">
    <property type="term" value="C:autophagosome"/>
    <property type="evidence" value="ECO:0007669"/>
    <property type="project" value="TreeGrafter"/>
</dbReference>
<dbReference type="AlphaFoldDB" id="A0A9P0VWG5"/>
<evidence type="ECO:0000256" key="3">
    <source>
        <dbReference type="ARBA" id="ARBA00004511"/>
    </source>
</evidence>
<keyword evidence="11 20" id="KW-0072">Autophagy</keyword>
<reference evidence="22" key="1">
    <citation type="submission" date="2022-03" db="EMBL/GenBank/DDBJ databases">
        <authorList>
            <person name="Legras J.-L."/>
            <person name="Devillers H."/>
            <person name="Grondin C."/>
        </authorList>
    </citation>
    <scope>NUCLEOTIDE SEQUENCE</scope>
    <source>
        <strain evidence="22">CLIB 1423</strain>
    </source>
</reference>
<gene>
    <name evidence="22" type="ORF">CLIB1423_02S05556</name>
</gene>
<dbReference type="GO" id="GO:0005789">
    <property type="term" value="C:endoplasmic reticulum membrane"/>
    <property type="evidence" value="ECO:0007669"/>
    <property type="project" value="UniProtKB-SubCell"/>
</dbReference>
<evidence type="ECO:0000256" key="16">
    <source>
        <dbReference type="ARBA" id="ARBA00024479"/>
    </source>
</evidence>
<comment type="catalytic activity">
    <reaction evidence="19">
        <text>a 1,2-diacyl-sn-glycero-3-phosphocholine(in) = a 1,2-diacyl-sn-glycero-3-phosphocholine(out)</text>
        <dbReference type="Rhea" id="RHEA:38571"/>
        <dbReference type="ChEBI" id="CHEBI:57643"/>
    </reaction>
</comment>
<evidence type="ECO:0000256" key="12">
    <source>
        <dbReference type="ARBA" id="ARBA00023034"/>
    </source>
</evidence>
<keyword evidence="7 20" id="KW-0813">Transport</keyword>
<dbReference type="EMBL" id="CAKXYY010000002">
    <property type="protein sequence ID" value="CAH2350804.1"/>
    <property type="molecule type" value="Genomic_DNA"/>
</dbReference>
<dbReference type="GO" id="GO:0061709">
    <property type="term" value="P:reticulophagy"/>
    <property type="evidence" value="ECO:0007669"/>
    <property type="project" value="TreeGrafter"/>
</dbReference>
<evidence type="ECO:0000256" key="5">
    <source>
        <dbReference type="ARBA" id="ARBA00006185"/>
    </source>
</evidence>
<keyword evidence="8" id="KW-0597">Phosphoprotein</keyword>
<keyword evidence="10 20" id="KW-1133">Transmembrane helix</keyword>
<dbReference type="GO" id="GO:0034045">
    <property type="term" value="C:phagophore assembly site membrane"/>
    <property type="evidence" value="ECO:0007669"/>
    <property type="project" value="UniProtKB-SubCell"/>
</dbReference>
<feature type="transmembrane region" description="Helical" evidence="20">
    <location>
        <begin position="287"/>
        <end position="305"/>
    </location>
</feature>
<feature type="compositionally biased region" description="Polar residues" evidence="21">
    <location>
        <begin position="820"/>
        <end position="844"/>
    </location>
</feature>
<keyword evidence="12" id="KW-0333">Golgi apparatus</keyword>
<dbReference type="GO" id="GO:0000139">
    <property type="term" value="C:Golgi membrane"/>
    <property type="evidence" value="ECO:0007669"/>
    <property type="project" value="UniProtKB-SubCell"/>
</dbReference>
<feature type="region of interest" description="Disordered" evidence="21">
    <location>
        <begin position="816"/>
        <end position="844"/>
    </location>
</feature>
<keyword evidence="14 20" id="KW-0472">Membrane</keyword>
<evidence type="ECO:0000256" key="20">
    <source>
        <dbReference type="RuleBase" id="RU364027"/>
    </source>
</evidence>
<keyword evidence="23" id="KW-1185">Reference proteome</keyword>
<comment type="similarity">
    <text evidence="5 20">Belongs to the ATG9 family.</text>
</comment>
<keyword evidence="13 20" id="KW-0445">Lipid transport</keyword>
<evidence type="ECO:0000256" key="13">
    <source>
        <dbReference type="ARBA" id="ARBA00023055"/>
    </source>
</evidence>
<feature type="compositionally biased region" description="Low complexity" evidence="21">
    <location>
        <begin position="60"/>
        <end position="74"/>
    </location>
</feature>
<feature type="transmembrane region" description="Helical" evidence="20">
    <location>
        <begin position="235"/>
        <end position="255"/>
    </location>
</feature>
<evidence type="ECO:0000256" key="1">
    <source>
        <dbReference type="ARBA" id="ARBA00004439"/>
    </source>
</evidence>
<evidence type="ECO:0000313" key="23">
    <source>
        <dbReference type="Proteomes" id="UP000837801"/>
    </source>
</evidence>
<comment type="subcellular location">
    <subcellularLocation>
        <location evidence="1">Cytoplasmic vesicle membrane</location>
        <topology evidence="1">Multi-pass membrane protein</topology>
    </subcellularLocation>
    <subcellularLocation>
        <location evidence="2">Endoplasmic reticulum membrane</location>
        <topology evidence="2">Multi-pass membrane protein</topology>
    </subcellularLocation>
    <subcellularLocation>
        <location evidence="4">Golgi apparatus membrane</location>
        <topology evidence="4">Multi-pass membrane protein</topology>
    </subcellularLocation>
    <subcellularLocation>
        <location evidence="3 20">Preautophagosomal structure membrane</location>
        <topology evidence="3 20">Multi-pass membrane protein</topology>
    </subcellularLocation>
</comment>
<comment type="catalytic activity">
    <reaction evidence="16">
        <text>a 1,2-diacyl-sn-glycero-3-phospho-L-serine(in) = a 1,2-diacyl-sn-glycero-3-phospho-L-serine(out)</text>
        <dbReference type="Rhea" id="RHEA:38663"/>
        <dbReference type="ChEBI" id="CHEBI:57262"/>
    </reaction>
</comment>
<evidence type="ECO:0000256" key="17">
    <source>
        <dbReference type="ARBA" id="ARBA00024615"/>
    </source>
</evidence>
<evidence type="ECO:0000256" key="10">
    <source>
        <dbReference type="ARBA" id="ARBA00022989"/>
    </source>
</evidence>
<keyword evidence="15" id="KW-0968">Cytoplasmic vesicle</keyword>
<dbReference type="PANTHER" id="PTHR13038:SF10">
    <property type="entry name" value="AUTOPHAGY-RELATED PROTEIN 9"/>
    <property type="match status" value="1"/>
</dbReference>
<evidence type="ECO:0000313" key="22">
    <source>
        <dbReference type="EMBL" id="CAH2350804.1"/>
    </source>
</evidence>
<comment type="function">
    <text evidence="20">Phospholipid scramblase involved in autophagy. Cycles between the preautophagosomal structure/phagophore assembly site (PAS) and the cytoplasmic vesicle pool and supplies membrane for the growing autophagosome. Lipid scramblase activity plays a key role in preautophagosomal structure/phagophore assembly by distributing the phospholipids that arrive through ATG2 from the cytoplasmic to the luminal leaflet of the bilayer, thereby driving autophagosomal membrane expansion.</text>
</comment>
<feature type="transmembrane region" description="Helical" evidence="20">
    <location>
        <begin position="452"/>
        <end position="476"/>
    </location>
</feature>
<dbReference type="Pfam" id="PF04109">
    <property type="entry name" value="ATG9"/>
    <property type="match status" value="1"/>
</dbReference>
<name>A0A9P0VWG5_9ASCO</name>
<evidence type="ECO:0000256" key="11">
    <source>
        <dbReference type="ARBA" id="ARBA00023006"/>
    </source>
</evidence>
<keyword evidence="9 20" id="KW-0812">Transmembrane</keyword>
<dbReference type="GO" id="GO:0034727">
    <property type="term" value="P:piecemeal microautophagy of the nucleus"/>
    <property type="evidence" value="ECO:0007669"/>
    <property type="project" value="TreeGrafter"/>
</dbReference>
<evidence type="ECO:0000256" key="14">
    <source>
        <dbReference type="ARBA" id="ARBA00023136"/>
    </source>
</evidence>
<dbReference type="GO" id="GO:0034497">
    <property type="term" value="P:protein localization to phagophore assembly site"/>
    <property type="evidence" value="ECO:0007669"/>
    <property type="project" value="TreeGrafter"/>
</dbReference>
<dbReference type="GO" id="GO:0000422">
    <property type="term" value="P:autophagy of mitochondrion"/>
    <property type="evidence" value="ECO:0007669"/>
    <property type="project" value="TreeGrafter"/>
</dbReference>
<dbReference type="GO" id="GO:0006869">
    <property type="term" value="P:lipid transport"/>
    <property type="evidence" value="ECO:0007669"/>
    <property type="project" value="UniProtKB-KW"/>
</dbReference>
<evidence type="ECO:0000256" key="15">
    <source>
        <dbReference type="ARBA" id="ARBA00023329"/>
    </source>
</evidence>
<dbReference type="PANTHER" id="PTHR13038">
    <property type="entry name" value="APG9 AUTOPHAGY 9"/>
    <property type="match status" value="1"/>
</dbReference>
<comment type="caution">
    <text evidence="22">The sequence shown here is derived from an EMBL/GenBank/DDBJ whole genome shotgun (WGS) entry which is preliminary data.</text>
</comment>
<dbReference type="OrthoDB" id="2020634at2759"/>
<evidence type="ECO:0000256" key="21">
    <source>
        <dbReference type="SAM" id="MobiDB-lite"/>
    </source>
</evidence>
<evidence type="ECO:0000256" key="18">
    <source>
        <dbReference type="ARBA" id="ARBA00024621"/>
    </source>
</evidence>
<evidence type="ECO:0000256" key="19">
    <source>
        <dbReference type="ARBA" id="ARBA00024631"/>
    </source>
</evidence>
<feature type="region of interest" description="Disordered" evidence="21">
    <location>
        <begin position="738"/>
        <end position="764"/>
    </location>
</feature>
<evidence type="ECO:0000256" key="4">
    <source>
        <dbReference type="ARBA" id="ARBA00004653"/>
    </source>
</evidence>
<dbReference type="InterPro" id="IPR007241">
    <property type="entry name" value="Autophagy-rel_prot_9"/>
</dbReference>
<feature type="transmembrane region" description="Helical" evidence="20">
    <location>
        <begin position="679"/>
        <end position="701"/>
    </location>
</feature>
<protein>
    <recommendedName>
        <fullName evidence="6 20">Autophagy-related protein 9</fullName>
    </recommendedName>
</protein>
<dbReference type="Proteomes" id="UP000837801">
    <property type="component" value="Unassembled WGS sequence"/>
</dbReference>
<feature type="transmembrane region" description="Helical" evidence="20">
    <location>
        <begin position="543"/>
        <end position="562"/>
    </location>
</feature>
<evidence type="ECO:0000256" key="6">
    <source>
        <dbReference type="ARBA" id="ARBA00018074"/>
    </source>
</evidence>
<evidence type="ECO:0000256" key="9">
    <source>
        <dbReference type="ARBA" id="ARBA00022692"/>
    </source>
</evidence>
<evidence type="ECO:0000256" key="8">
    <source>
        <dbReference type="ARBA" id="ARBA00022553"/>
    </source>
</evidence>